<comment type="caution">
    <text evidence="1">The sequence shown here is derived from an EMBL/GenBank/DDBJ whole genome shotgun (WGS) entry which is preliminary data.</text>
</comment>
<accession>A0ACC0CKF0</accession>
<evidence type="ECO:0000313" key="2">
    <source>
        <dbReference type="Proteomes" id="UP001497680"/>
    </source>
</evidence>
<keyword evidence="2" id="KW-1185">Reference proteome</keyword>
<gene>
    <name evidence="1" type="ORF">F4821DRAFT_250405</name>
</gene>
<dbReference type="Proteomes" id="UP001497680">
    <property type="component" value="Unassembled WGS sequence"/>
</dbReference>
<proteinExistence type="predicted"/>
<dbReference type="EMBL" id="MU394415">
    <property type="protein sequence ID" value="KAI6080927.1"/>
    <property type="molecule type" value="Genomic_DNA"/>
</dbReference>
<reference evidence="1 2" key="1">
    <citation type="journal article" date="2022" name="New Phytol.">
        <title>Ecological generalism drives hyperdiversity of secondary metabolite gene clusters in xylarialean endophytes.</title>
        <authorList>
            <person name="Franco M.E.E."/>
            <person name="Wisecaver J.H."/>
            <person name="Arnold A.E."/>
            <person name="Ju Y.M."/>
            <person name="Slot J.C."/>
            <person name="Ahrendt S."/>
            <person name="Moore L.P."/>
            <person name="Eastman K.E."/>
            <person name="Scott K."/>
            <person name="Konkel Z."/>
            <person name="Mondo S.J."/>
            <person name="Kuo A."/>
            <person name="Hayes R.D."/>
            <person name="Haridas S."/>
            <person name="Andreopoulos B."/>
            <person name="Riley R."/>
            <person name="LaButti K."/>
            <person name="Pangilinan J."/>
            <person name="Lipzen A."/>
            <person name="Amirebrahimi M."/>
            <person name="Yan J."/>
            <person name="Adam C."/>
            <person name="Keymanesh K."/>
            <person name="Ng V."/>
            <person name="Louie K."/>
            <person name="Northen T."/>
            <person name="Drula E."/>
            <person name="Henrissat B."/>
            <person name="Hsieh H.M."/>
            <person name="Youens-Clark K."/>
            <person name="Lutzoni F."/>
            <person name="Miadlikowska J."/>
            <person name="Eastwood D.C."/>
            <person name="Hamelin R.C."/>
            <person name="Grigoriev I.V."/>
            <person name="U'Ren J.M."/>
        </authorList>
    </citation>
    <scope>NUCLEOTIDE SEQUENCE [LARGE SCALE GENOMIC DNA]</scope>
    <source>
        <strain evidence="1 2">ER1909</strain>
    </source>
</reference>
<sequence>MSEVPGAITSAAAPEGGSSTHFISVPASAVPPENHPTPTNTAVAGEAPRLKLRSCVTCRTRKVRCDKGSPCSNCRRAKIPCVVPSLDKPPRWARRLERVANSAKAEQDADNARAGQGANAGVNQVMERLRSLESLVKELSSELEQARAAASAGASTAGHSPESSNQDADHHETSAPDVSNVQEQFGRLVLGHSSRSRYVSSGFWSRVHDELDSLKMETEGLVGEDYDSSESEGLPEKTPSTQELERTPSERHAFLFRHNLGPTAPDLREFYPSSSQASFLLHAFAENINIMLQIVHMPTVSKMVHGNDLSRLKPANQALVFAIYYAAVTSMEDDDIMANFGFSKFELSLKYRLGLEHALAKADFLSVPDLITFQAFTIFMFLVRRHDSPRFVWMMTGLCVRMAHALGLHRDGSHFPHLTPFEVEMRRRLWWAVCMLDVRTSEDQDTDLTVAHDSFDTRLPLNVNDSDIEPGRKEPPQVREGVSDMTWALASYYFCTTTRRMMASSLKGETPNLEENVRILSEFQDKMEQTYLHSSNRSDNIFAFWTEVTVARLFVSKMTLITHITHLPALFSSLGQDYSDEIHAKLFVAAIEVTEYNHALNAEQACRQWRWIFQTYTHWHSIVYLLLAITRRPWSPIVERAWVDLHSTWLIPPQSKVDKNLPIWIPLRKLMAKARAHREAELERLCNDPQGAQLLEAEDRTIPQPASPGPFPGADSAENFRERWRQLLNMPPARRKDIQVNTQTANEMTASSNLVTPSEPSVQPVYMHAILPQGINMSGSGTPEPGSNLVNNADSQAPVAQSTGPPYNPVASVSAAPTDWSLGAGFGTWLWADADPSVDVFANIDFEATDFNMDLDSDVDWNNWVNSAKGAEVSGEAPGVSWT</sequence>
<evidence type="ECO:0000313" key="1">
    <source>
        <dbReference type="EMBL" id="KAI6080927.1"/>
    </source>
</evidence>
<protein>
    <submittedName>
        <fullName evidence="1">Fungal-specific transcription factor domain-containing protein</fullName>
    </submittedName>
</protein>
<name>A0ACC0CKF0_9PEZI</name>
<organism evidence="1 2">
    <name type="scientific">Hypoxylon rubiginosum</name>
    <dbReference type="NCBI Taxonomy" id="110542"/>
    <lineage>
        <taxon>Eukaryota</taxon>
        <taxon>Fungi</taxon>
        <taxon>Dikarya</taxon>
        <taxon>Ascomycota</taxon>
        <taxon>Pezizomycotina</taxon>
        <taxon>Sordariomycetes</taxon>
        <taxon>Xylariomycetidae</taxon>
        <taxon>Xylariales</taxon>
        <taxon>Hypoxylaceae</taxon>
        <taxon>Hypoxylon</taxon>
    </lineage>
</organism>